<evidence type="ECO:0000313" key="1">
    <source>
        <dbReference type="EMBL" id="GGE55650.1"/>
    </source>
</evidence>
<evidence type="ECO:0000313" key="2">
    <source>
        <dbReference type="Proteomes" id="UP000605259"/>
    </source>
</evidence>
<name>A0A917EKN2_9BACI</name>
<dbReference type="AlphaFoldDB" id="A0A917EKN2"/>
<reference evidence="1" key="2">
    <citation type="submission" date="2020-09" db="EMBL/GenBank/DDBJ databases">
        <authorList>
            <person name="Sun Q."/>
            <person name="Zhou Y."/>
        </authorList>
    </citation>
    <scope>NUCLEOTIDE SEQUENCE</scope>
    <source>
        <strain evidence="1">CGMCC 1.12698</strain>
    </source>
</reference>
<sequence>MYKRETLTTDVFEEITKPFSKLEPMSYQLSLAIKQHLESKNSTGALTIAEKHIHTYKHVGFMQTEQQHVTMLKKINHLIQGGINT</sequence>
<dbReference type="Proteomes" id="UP000605259">
    <property type="component" value="Unassembled WGS sequence"/>
</dbReference>
<proteinExistence type="predicted"/>
<gene>
    <name evidence="1" type="ORF">GCM10007140_02510</name>
</gene>
<accession>A0A917EKN2</accession>
<reference evidence="1" key="1">
    <citation type="journal article" date="2014" name="Int. J. Syst. Evol. Microbiol.">
        <title>Complete genome sequence of Corynebacterium casei LMG S-19264T (=DSM 44701T), isolated from a smear-ripened cheese.</title>
        <authorList>
            <consortium name="US DOE Joint Genome Institute (JGI-PGF)"/>
            <person name="Walter F."/>
            <person name="Albersmeier A."/>
            <person name="Kalinowski J."/>
            <person name="Ruckert C."/>
        </authorList>
    </citation>
    <scope>NUCLEOTIDE SEQUENCE</scope>
    <source>
        <strain evidence="1">CGMCC 1.12698</strain>
    </source>
</reference>
<keyword evidence="2" id="KW-1185">Reference proteome</keyword>
<protein>
    <submittedName>
        <fullName evidence="1">Uncharacterized protein</fullName>
    </submittedName>
</protein>
<dbReference type="EMBL" id="BMFK01000001">
    <property type="protein sequence ID" value="GGE55650.1"/>
    <property type="molecule type" value="Genomic_DNA"/>
</dbReference>
<organism evidence="1 2">
    <name type="scientific">Priestia taiwanensis</name>
    <dbReference type="NCBI Taxonomy" id="1347902"/>
    <lineage>
        <taxon>Bacteria</taxon>
        <taxon>Bacillati</taxon>
        <taxon>Bacillota</taxon>
        <taxon>Bacilli</taxon>
        <taxon>Bacillales</taxon>
        <taxon>Bacillaceae</taxon>
        <taxon>Priestia</taxon>
    </lineage>
</organism>
<comment type="caution">
    <text evidence="1">The sequence shown here is derived from an EMBL/GenBank/DDBJ whole genome shotgun (WGS) entry which is preliminary data.</text>
</comment>